<sequence length="30" mass="3209">MVKAVKDGKNLEARKNMAIAALLSGLCLSY</sequence>
<accession>X0ZSP4</accession>
<proteinExistence type="predicted"/>
<dbReference type="EMBL" id="BART01003192">
    <property type="protein sequence ID" value="GAG72830.1"/>
    <property type="molecule type" value="Genomic_DNA"/>
</dbReference>
<organism evidence="1">
    <name type="scientific">marine sediment metagenome</name>
    <dbReference type="NCBI Taxonomy" id="412755"/>
    <lineage>
        <taxon>unclassified sequences</taxon>
        <taxon>metagenomes</taxon>
        <taxon>ecological metagenomes</taxon>
    </lineage>
</organism>
<dbReference type="Gene3D" id="1.20.1090.10">
    <property type="entry name" value="Dehydroquinate synthase-like - alpha domain"/>
    <property type="match status" value="1"/>
</dbReference>
<comment type="caution">
    <text evidence="1">The sequence shown here is derived from an EMBL/GenBank/DDBJ whole genome shotgun (WGS) entry which is preliminary data.</text>
</comment>
<reference evidence="1" key="1">
    <citation type="journal article" date="2014" name="Front. Microbiol.">
        <title>High frequency of phylogenetically diverse reductive dehalogenase-homologous genes in deep subseafloor sedimentary metagenomes.</title>
        <authorList>
            <person name="Kawai M."/>
            <person name="Futagami T."/>
            <person name="Toyoda A."/>
            <person name="Takaki Y."/>
            <person name="Nishi S."/>
            <person name="Hori S."/>
            <person name="Arai W."/>
            <person name="Tsubouchi T."/>
            <person name="Morono Y."/>
            <person name="Uchiyama I."/>
            <person name="Ito T."/>
            <person name="Fujiyama A."/>
            <person name="Inagaki F."/>
            <person name="Takami H."/>
        </authorList>
    </citation>
    <scope>NUCLEOTIDE SEQUENCE</scope>
    <source>
        <strain evidence="1">Expedition CK06-06</strain>
    </source>
</reference>
<gene>
    <name evidence="1" type="ORF">S01H4_09027</name>
</gene>
<evidence type="ECO:0000313" key="1">
    <source>
        <dbReference type="EMBL" id="GAG72830.1"/>
    </source>
</evidence>
<dbReference type="SUPFAM" id="SSF56796">
    <property type="entry name" value="Dehydroquinate synthase-like"/>
    <property type="match status" value="1"/>
</dbReference>
<feature type="non-terminal residue" evidence="1">
    <location>
        <position position="30"/>
    </location>
</feature>
<protein>
    <submittedName>
        <fullName evidence="1">Uncharacterized protein</fullName>
    </submittedName>
</protein>
<name>X0ZSP4_9ZZZZ</name>
<dbReference type="AlphaFoldDB" id="X0ZSP4"/>